<reference evidence="1 2" key="2">
    <citation type="journal article" date="2012" name="PLoS Pathog.">
        <title>Diverse lifestyles and strategies of plant pathogenesis encoded in the genomes of eighteen Dothideomycetes fungi.</title>
        <authorList>
            <person name="Ohm R.A."/>
            <person name="Feau N."/>
            <person name="Henrissat B."/>
            <person name="Schoch C.L."/>
            <person name="Horwitz B.A."/>
            <person name="Barry K.W."/>
            <person name="Condon B.J."/>
            <person name="Copeland A.C."/>
            <person name="Dhillon B."/>
            <person name="Glaser F."/>
            <person name="Hesse C.N."/>
            <person name="Kosti I."/>
            <person name="LaButti K."/>
            <person name="Lindquist E.A."/>
            <person name="Lucas S."/>
            <person name="Salamov A.A."/>
            <person name="Bradshaw R.E."/>
            <person name="Ciuffetti L."/>
            <person name="Hamelin R.C."/>
            <person name="Kema G.H.J."/>
            <person name="Lawrence C."/>
            <person name="Scott J.A."/>
            <person name="Spatafora J.W."/>
            <person name="Turgeon B.G."/>
            <person name="de Wit P.J.G.M."/>
            <person name="Zhong S."/>
            <person name="Goodwin S.B."/>
            <person name="Grigoriev I.V."/>
        </authorList>
    </citation>
    <scope>NUCLEOTIDE SEQUENCE [LARGE SCALE GENOMIC DNA]</scope>
    <source>
        <strain evidence="2">NZE10 / CBS 128990</strain>
    </source>
</reference>
<dbReference type="InterPro" id="IPR029058">
    <property type="entry name" value="AB_hydrolase_fold"/>
</dbReference>
<dbReference type="Gene3D" id="3.40.50.1820">
    <property type="entry name" value="alpha/beta hydrolase"/>
    <property type="match status" value="1"/>
</dbReference>
<evidence type="ECO:0000313" key="2">
    <source>
        <dbReference type="Proteomes" id="UP000016933"/>
    </source>
</evidence>
<dbReference type="eggNOG" id="ENOG502QSW8">
    <property type="taxonomic scope" value="Eukaryota"/>
</dbReference>
<keyword evidence="2" id="KW-1185">Reference proteome</keyword>
<evidence type="ECO:0000313" key="1">
    <source>
        <dbReference type="EMBL" id="EME41724.1"/>
    </source>
</evidence>
<dbReference type="STRING" id="675120.N1PHY4"/>
<name>N1PHY4_DOTSN</name>
<dbReference type="PANTHER" id="PTHR37574">
    <property type="entry name" value="LIPASE B"/>
    <property type="match status" value="1"/>
</dbReference>
<dbReference type="PANTHER" id="PTHR37574:SF1">
    <property type="entry name" value="LIPASE B"/>
    <property type="match status" value="1"/>
</dbReference>
<dbReference type="HOGENOM" id="CLU_1570623_0_0_1"/>
<proteinExistence type="predicted"/>
<dbReference type="InterPro" id="IPR053228">
    <property type="entry name" value="Stereospecific_Lipase"/>
</dbReference>
<dbReference type="AlphaFoldDB" id="N1PHY4"/>
<dbReference type="Proteomes" id="UP000016933">
    <property type="component" value="Unassembled WGS sequence"/>
</dbReference>
<protein>
    <submittedName>
        <fullName evidence="1">Uncharacterized protein</fullName>
    </submittedName>
</protein>
<dbReference type="OrthoDB" id="4605274at2759"/>
<sequence length="170" mass="18310">MTRTTAAICRRQTLAQGLLQDLSLITAVMIPESIDAASRSLGNIANARPIPSNIVIIAKDLLRAGLTADNAADLRSFVEGGLTGENNMMNFNPRIPRTSMYPFASSKDAPYSIPEAQLRGAIYIPPSFQYGKGAQPIILVPGTGNTGYVTFSGNYIPLLMNFDMLLIQFG</sequence>
<gene>
    <name evidence="1" type="ORF">DOTSEDRAFT_26855</name>
</gene>
<reference evidence="2" key="1">
    <citation type="journal article" date="2012" name="PLoS Genet.">
        <title>The genomes of the fungal plant pathogens Cladosporium fulvum and Dothistroma septosporum reveal adaptation to different hosts and lifestyles but also signatures of common ancestry.</title>
        <authorList>
            <person name="de Wit P.J.G.M."/>
            <person name="van der Burgt A."/>
            <person name="Oekmen B."/>
            <person name="Stergiopoulos I."/>
            <person name="Abd-Elsalam K.A."/>
            <person name="Aerts A.L."/>
            <person name="Bahkali A.H."/>
            <person name="Beenen H.G."/>
            <person name="Chettri P."/>
            <person name="Cox M.P."/>
            <person name="Datema E."/>
            <person name="de Vries R.P."/>
            <person name="Dhillon B."/>
            <person name="Ganley A.R."/>
            <person name="Griffiths S.A."/>
            <person name="Guo Y."/>
            <person name="Hamelin R.C."/>
            <person name="Henrissat B."/>
            <person name="Kabir M.S."/>
            <person name="Jashni M.K."/>
            <person name="Kema G."/>
            <person name="Klaubauf S."/>
            <person name="Lapidus A."/>
            <person name="Levasseur A."/>
            <person name="Lindquist E."/>
            <person name="Mehrabi R."/>
            <person name="Ohm R.A."/>
            <person name="Owen T.J."/>
            <person name="Salamov A."/>
            <person name="Schwelm A."/>
            <person name="Schijlen E."/>
            <person name="Sun H."/>
            <person name="van den Burg H.A."/>
            <person name="van Ham R.C.H.J."/>
            <person name="Zhang S."/>
            <person name="Goodwin S.B."/>
            <person name="Grigoriev I.V."/>
            <person name="Collemare J."/>
            <person name="Bradshaw R.E."/>
        </authorList>
    </citation>
    <scope>NUCLEOTIDE SEQUENCE [LARGE SCALE GENOMIC DNA]</scope>
    <source>
        <strain evidence="2">NZE10 / CBS 128990</strain>
    </source>
</reference>
<organism evidence="1 2">
    <name type="scientific">Dothistroma septosporum (strain NZE10 / CBS 128990)</name>
    <name type="common">Red band needle blight fungus</name>
    <name type="synonym">Mycosphaerella pini</name>
    <dbReference type="NCBI Taxonomy" id="675120"/>
    <lineage>
        <taxon>Eukaryota</taxon>
        <taxon>Fungi</taxon>
        <taxon>Dikarya</taxon>
        <taxon>Ascomycota</taxon>
        <taxon>Pezizomycotina</taxon>
        <taxon>Dothideomycetes</taxon>
        <taxon>Dothideomycetidae</taxon>
        <taxon>Mycosphaerellales</taxon>
        <taxon>Mycosphaerellaceae</taxon>
        <taxon>Dothistroma</taxon>
    </lineage>
</organism>
<accession>N1PHY4</accession>
<dbReference type="EMBL" id="KB446542">
    <property type="protein sequence ID" value="EME41724.1"/>
    <property type="molecule type" value="Genomic_DNA"/>
</dbReference>